<protein>
    <submittedName>
        <fullName evidence="3">Uncharacterized protein</fullName>
    </submittedName>
</protein>
<proteinExistence type="predicted"/>
<keyword evidence="2" id="KW-1185">Reference proteome</keyword>
<dbReference type="WBParaSite" id="ACRNAN_scaffold5436.g10438.t1">
    <property type="protein sequence ID" value="ACRNAN_scaffold5436.g10438.t1"/>
    <property type="gene ID" value="ACRNAN_scaffold5436.g10438"/>
</dbReference>
<reference evidence="3" key="1">
    <citation type="submission" date="2022-11" db="UniProtKB">
        <authorList>
            <consortium name="WormBaseParasite"/>
        </authorList>
    </citation>
    <scope>IDENTIFICATION</scope>
</reference>
<accession>A0A914E3D1</accession>
<name>A0A914E3D1_9BILA</name>
<evidence type="ECO:0000313" key="3">
    <source>
        <dbReference type="WBParaSite" id="ACRNAN_scaffold5436.g10438.t1"/>
    </source>
</evidence>
<dbReference type="AlphaFoldDB" id="A0A914E3D1"/>
<evidence type="ECO:0000313" key="2">
    <source>
        <dbReference type="Proteomes" id="UP000887540"/>
    </source>
</evidence>
<evidence type="ECO:0000256" key="1">
    <source>
        <dbReference type="SAM" id="MobiDB-lite"/>
    </source>
</evidence>
<sequence>MPVQVANQQPNYFIGGLSPFSKLFKQLYFNFKCQSIDAPGDVNEFIRQCLKEFFTNSHISDALKNRNYILTSEEYPNLNKALQINVFDDCFDIFLRVYFKSMEEYLKNNTDEHKLIEIYKNEWSNFHTALSSLTKWKEFFFNDQKPSSNVPLAVRRLIKQVGEENAKQVFTDEILNSYKILGVYQPNETMFNDAFTCSEFVKWHQPDFEHSLPSTSHANIPINQSQPSNEQSTINNELLKHEIIQNQENFINDSDQLQTGASISPSTSTSINVSIQPSDLPIEEQVQDELELAPNNVQPHNAPEQANNLLAEQFANPPAILFNQQPAQRRLLPFGIQTTENTSPEFKLALQQQLDHKNPDHV</sequence>
<organism evidence="2 3">
    <name type="scientific">Acrobeloides nanus</name>
    <dbReference type="NCBI Taxonomy" id="290746"/>
    <lineage>
        <taxon>Eukaryota</taxon>
        <taxon>Metazoa</taxon>
        <taxon>Ecdysozoa</taxon>
        <taxon>Nematoda</taxon>
        <taxon>Chromadorea</taxon>
        <taxon>Rhabditida</taxon>
        <taxon>Tylenchina</taxon>
        <taxon>Cephalobomorpha</taxon>
        <taxon>Cephaloboidea</taxon>
        <taxon>Cephalobidae</taxon>
        <taxon>Acrobeloides</taxon>
    </lineage>
</organism>
<dbReference type="Proteomes" id="UP000887540">
    <property type="component" value="Unplaced"/>
</dbReference>
<feature type="region of interest" description="Disordered" evidence="1">
    <location>
        <begin position="212"/>
        <end position="232"/>
    </location>
</feature>